<keyword evidence="4" id="KW-1133">Transmembrane helix</keyword>
<evidence type="ECO:0000256" key="4">
    <source>
        <dbReference type="SAM" id="Phobius"/>
    </source>
</evidence>
<evidence type="ECO:0000256" key="1">
    <source>
        <dbReference type="ARBA" id="ARBA00022603"/>
    </source>
</evidence>
<dbReference type="AlphaFoldDB" id="A0A4S8VT59"/>
<keyword evidence="2" id="KW-0808">Transferase</keyword>
<name>A0A4S8VT59_AURPU</name>
<keyword evidence="4" id="KW-0472">Membrane</keyword>
<dbReference type="InterPro" id="IPR041698">
    <property type="entry name" value="Methyltransf_25"/>
</dbReference>
<protein>
    <submittedName>
        <fullName evidence="6">Zf-DHHC-domain-containing protein</fullName>
    </submittedName>
</protein>
<reference evidence="6 7" key="1">
    <citation type="submission" date="2018-10" db="EMBL/GenBank/DDBJ databases">
        <title>Fifty Aureobasidium pullulans genomes reveal a recombining polyextremotolerant generalist.</title>
        <authorList>
            <person name="Gostincar C."/>
            <person name="Turk M."/>
            <person name="Zajc J."/>
            <person name="Gunde-Cimerman N."/>
        </authorList>
    </citation>
    <scope>NUCLEOTIDE SEQUENCE [LARGE SCALE GENOMIC DNA]</scope>
    <source>
        <strain evidence="6 7">EXF-11318</strain>
    </source>
</reference>
<keyword evidence="4" id="KW-0812">Transmembrane</keyword>
<dbReference type="GO" id="GO:0008168">
    <property type="term" value="F:methyltransferase activity"/>
    <property type="evidence" value="ECO:0007669"/>
    <property type="project" value="UniProtKB-KW"/>
</dbReference>
<proteinExistence type="predicted"/>
<dbReference type="Gene3D" id="3.40.50.150">
    <property type="entry name" value="Vaccinia Virus protein VP39"/>
    <property type="match status" value="1"/>
</dbReference>
<gene>
    <name evidence="6" type="ORF">D6D24_05225</name>
</gene>
<dbReference type="EMBL" id="QZAJ01000179">
    <property type="protein sequence ID" value="THW14921.1"/>
    <property type="molecule type" value="Genomic_DNA"/>
</dbReference>
<feature type="region of interest" description="Disordered" evidence="3">
    <location>
        <begin position="222"/>
        <end position="258"/>
    </location>
</feature>
<dbReference type="Pfam" id="PF13649">
    <property type="entry name" value="Methyltransf_25"/>
    <property type="match status" value="1"/>
</dbReference>
<sequence>MYHLWTQRELPSYFGPSPMLLFGLFFMTALNSVVVFALFVLLLRTLWCLGANTTTIEGWEIERHETLLRRAKYLGGVLEGPNGAKVRITRQEYPWDIGIFSNIAQGMGSWNPLAWFWPFSFTPSIESGLEFEDNGLEAPGTTWPPPDPDRMFRMAPTERAYDPANAFTHSMDPDEFYKRQQADQTRRFVATDTLELRRRQPFHIRYDQKNVQKRRDEDYAYGTDYESGNEEHDEKEDQWATKPGEGEEGWRNSEGERLNDFGVDEDVEFYDEDEAYSKAAGFVPKLTTTVLSYLSPKPTDKILDIGCGDGPLTAQIAASLTEGHILGLDASSSFINTAQEKNTSSNCTFKLQDCRRISQCPEAVDGSWDKVFSNAALHWILREPSTRDAVFKDVHAVLKPGGTFVFEMGGKGNVEAVHSTILSVLVANGVPISTAREASPWFFPSDTWMTQQLQKSGFEVEKCYLEYRPTKCTAKSADGSGGLEGWIKLMGAEMLAVVEESKRQDIVKQVCDVLETVVTREEDGSQWLNYVRLRAIARKI</sequence>
<organism evidence="6 7">
    <name type="scientific">Aureobasidium pullulans</name>
    <name type="common">Black yeast</name>
    <name type="synonym">Pullularia pullulans</name>
    <dbReference type="NCBI Taxonomy" id="5580"/>
    <lineage>
        <taxon>Eukaryota</taxon>
        <taxon>Fungi</taxon>
        <taxon>Dikarya</taxon>
        <taxon>Ascomycota</taxon>
        <taxon>Pezizomycotina</taxon>
        <taxon>Dothideomycetes</taxon>
        <taxon>Dothideomycetidae</taxon>
        <taxon>Dothideales</taxon>
        <taxon>Saccotheciaceae</taxon>
        <taxon>Aureobasidium</taxon>
    </lineage>
</organism>
<feature type="transmembrane region" description="Helical" evidence="4">
    <location>
        <begin position="20"/>
        <end position="43"/>
    </location>
</feature>
<dbReference type="InterPro" id="IPR029063">
    <property type="entry name" value="SAM-dependent_MTases_sf"/>
</dbReference>
<evidence type="ECO:0000313" key="7">
    <source>
        <dbReference type="Proteomes" id="UP000308014"/>
    </source>
</evidence>
<accession>A0A4S8VT59</accession>
<dbReference type="CDD" id="cd02440">
    <property type="entry name" value="AdoMet_MTases"/>
    <property type="match status" value="1"/>
</dbReference>
<dbReference type="PANTHER" id="PTHR43861">
    <property type="entry name" value="TRANS-ACONITATE 2-METHYLTRANSFERASE-RELATED"/>
    <property type="match status" value="1"/>
</dbReference>
<dbReference type="SUPFAM" id="SSF53335">
    <property type="entry name" value="S-adenosyl-L-methionine-dependent methyltransferases"/>
    <property type="match status" value="1"/>
</dbReference>
<dbReference type="GO" id="GO:0032259">
    <property type="term" value="P:methylation"/>
    <property type="evidence" value="ECO:0007669"/>
    <property type="project" value="UniProtKB-KW"/>
</dbReference>
<evidence type="ECO:0000259" key="5">
    <source>
        <dbReference type="Pfam" id="PF13649"/>
    </source>
</evidence>
<keyword evidence="1" id="KW-0489">Methyltransferase</keyword>
<dbReference type="PANTHER" id="PTHR43861:SF1">
    <property type="entry name" value="TRANS-ACONITATE 2-METHYLTRANSFERASE"/>
    <property type="match status" value="1"/>
</dbReference>
<evidence type="ECO:0000313" key="6">
    <source>
        <dbReference type="EMBL" id="THW14921.1"/>
    </source>
</evidence>
<evidence type="ECO:0000256" key="2">
    <source>
        <dbReference type="ARBA" id="ARBA00022679"/>
    </source>
</evidence>
<feature type="domain" description="Methyltransferase" evidence="5">
    <location>
        <begin position="302"/>
        <end position="402"/>
    </location>
</feature>
<comment type="caution">
    <text evidence="6">The sequence shown here is derived from an EMBL/GenBank/DDBJ whole genome shotgun (WGS) entry which is preliminary data.</text>
</comment>
<dbReference type="Proteomes" id="UP000308014">
    <property type="component" value="Unassembled WGS sequence"/>
</dbReference>
<feature type="compositionally biased region" description="Basic and acidic residues" evidence="3">
    <location>
        <begin position="229"/>
        <end position="258"/>
    </location>
</feature>
<evidence type="ECO:0000256" key="3">
    <source>
        <dbReference type="SAM" id="MobiDB-lite"/>
    </source>
</evidence>